<keyword evidence="2" id="KW-0812">Transmembrane</keyword>
<feature type="transmembrane region" description="Helical" evidence="2">
    <location>
        <begin position="164"/>
        <end position="184"/>
    </location>
</feature>
<evidence type="ECO:0000313" key="4">
    <source>
        <dbReference type="EMBL" id="TGD96969.1"/>
    </source>
</evidence>
<sequence length="253" mass="27556">MDIWRLIERDHANINQLIREIPNALNGPGVVRSRERLLSDLLGELRVHEAAVEASLMTVLGRHPEARALVDDLRGGHDQATARLADLARSARGGRPGWLNTFEDATYLVDQHLHRHVHDLLPTAQRLLSAREIDEAATAFVRARGQALRSGGRSRPGATGPSEIALVAAVGLAAFGAGLLAWRFGLLRGSPERGWGDRGLARGRPRADLAAASAPGRRRPGDNLAERQDRLLDEAIEETFPASDPISPHQITR</sequence>
<feature type="region of interest" description="Disordered" evidence="1">
    <location>
        <begin position="195"/>
        <end position="253"/>
    </location>
</feature>
<dbReference type="Gene3D" id="1.20.120.520">
    <property type="entry name" value="nmb1532 protein domain like"/>
    <property type="match status" value="1"/>
</dbReference>
<evidence type="ECO:0000259" key="3">
    <source>
        <dbReference type="Pfam" id="PF01814"/>
    </source>
</evidence>
<evidence type="ECO:0000256" key="2">
    <source>
        <dbReference type="SAM" id="Phobius"/>
    </source>
</evidence>
<evidence type="ECO:0000256" key="1">
    <source>
        <dbReference type="SAM" id="MobiDB-lite"/>
    </source>
</evidence>
<dbReference type="AlphaFoldDB" id="A0A4Z0NMG0"/>
<proteinExistence type="predicted"/>
<dbReference type="InterPro" id="IPR012312">
    <property type="entry name" value="Hemerythrin-like"/>
</dbReference>
<dbReference type="Pfam" id="PF01814">
    <property type="entry name" value="Hemerythrin"/>
    <property type="match status" value="1"/>
</dbReference>
<dbReference type="EMBL" id="SRLB01000016">
    <property type="protein sequence ID" value="TGD96969.1"/>
    <property type="molecule type" value="Genomic_DNA"/>
</dbReference>
<comment type="caution">
    <text evidence="4">The sequence shown here is derived from an EMBL/GenBank/DDBJ whole genome shotgun (WGS) entry which is preliminary data.</text>
</comment>
<organism evidence="4 5">
    <name type="scientific">Methylobacterium nonmethylotrophicum</name>
    <dbReference type="NCBI Taxonomy" id="1141884"/>
    <lineage>
        <taxon>Bacteria</taxon>
        <taxon>Pseudomonadati</taxon>
        <taxon>Pseudomonadota</taxon>
        <taxon>Alphaproteobacteria</taxon>
        <taxon>Hyphomicrobiales</taxon>
        <taxon>Methylobacteriaceae</taxon>
        <taxon>Methylobacterium</taxon>
    </lineage>
</organism>
<accession>A0A4Z0NMG0</accession>
<evidence type="ECO:0000313" key="5">
    <source>
        <dbReference type="Proteomes" id="UP000297535"/>
    </source>
</evidence>
<protein>
    <submittedName>
        <fullName evidence="4">Hemerythrin domain-containing protein</fullName>
    </submittedName>
</protein>
<reference evidence="4 5" key="1">
    <citation type="submission" date="2019-04" db="EMBL/GenBank/DDBJ databases">
        <authorList>
            <person name="Feng G."/>
            <person name="Zhu H."/>
        </authorList>
    </citation>
    <scope>NUCLEOTIDE SEQUENCE [LARGE SCALE GENOMIC DNA]</scope>
    <source>
        <strain evidence="4 5">6HR-1</strain>
    </source>
</reference>
<dbReference type="OrthoDB" id="8017346at2"/>
<keyword evidence="2" id="KW-1133">Transmembrane helix</keyword>
<feature type="compositionally biased region" description="Basic and acidic residues" evidence="1">
    <location>
        <begin position="219"/>
        <end position="233"/>
    </location>
</feature>
<gene>
    <name evidence="4" type="ORF">EU555_21580</name>
</gene>
<name>A0A4Z0NMG0_9HYPH</name>
<keyword evidence="2" id="KW-0472">Membrane</keyword>
<dbReference type="Proteomes" id="UP000297535">
    <property type="component" value="Unassembled WGS sequence"/>
</dbReference>
<feature type="domain" description="Hemerythrin-like" evidence="3">
    <location>
        <begin position="3"/>
        <end position="118"/>
    </location>
</feature>
<keyword evidence="5" id="KW-1185">Reference proteome</keyword>